<keyword evidence="1" id="KW-0812">Transmembrane</keyword>
<evidence type="ECO:0000256" key="1">
    <source>
        <dbReference type="SAM" id="Phobius"/>
    </source>
</evidence>
<protein>
    <submittedName>
        <fullName evidence="2">Uncharacterized protein</fullName>
    </submittedName>
</protein>
<keyword evidence="3" id="KW-1185">Reference proteome</keyword>
<feature type="transmembrane region" description="Helical" evidence="1">
    <location>
        <begin position="12"/>
        <end position="30"/>
    </location>
</feature>
<dbReference type="RefSeq" id="WP_099644191.1">
    <property type="nucleotide sequence ID" value="NZ_NKHF01000208.1"/>
</dbReference>
<evidence type="ECO:0000313" key="3">
    <source>
        <dbReference type="Proteomes" id="UP000228621"/>
    </source>
</evidence>
<keyword evidence="1" id="KW-0472">Membrane</keyword>
<organism evidence="2 3">
    <name type="scientific">Pseudoalteromonas piscicida</name>
    <dbReference type="NCBI Taxonomy" id="43662"/>
    <lineage>
        <taxon>Bacteria</taxon>
        <taxon>Pseudomonadati</taxon>
        <taxon>Pseudomonadota</taxon>
        <taxon>Gammaproteobacteria</taxon>
        <taxon>Alteromonadales</taxon>
        <taxon>Pseudoalteromonadaceae</taxon>
        <taxon>Pseudoalteromonas</taxon>
    </lineage>
</organism>
<dbReference type="EMBL" id="NKHF01000208">
    <property type="protein sequence ID" value="PCK29532.1"/>
    <property type="molecule type" value="Genomic_DNA"/>
</dbReference>
<gene>
    <name evidence="2" type="ORF">CEX98_22655</name>
</gene>
<accession>A0A2A5JJA5</accession>
<reference evidence="3" key="1">
    <citation type="journal article" date="2019" name="Genome Announc.">
        <title>Draft Genome Sequence of Pseudoalteromonas piscicida Strain 36Y ROTHPW, an Hypersaline Seawater Isolate from the South Coast of Sonora, Mexico.</title>
        <authorList>
            <person name="Sanchez-Diaz R."/>
            <person name="Molina-Garza Z.J."/>
            <person name="Cruz-Suarez L.E."/>
            <person name="Selvin J."/>
            <person name="Kiran G.S."/>
            <person name="Ibarra-Gamez J.C."/>
            <person name="Gomez-Gil B."/>
            <person name="Galaviz-Silva L."/>
        </authorList>
    </citation>
    <scope>NUCLEOTIDE SEQUENCE [LARGE SCALE GENOMIC DNA]</scope>
    <source>
        <strain evidence="3">36Y_RITHPW</strain>
    </source>
</reference>
<dbReference type="Proteomes" id="UP000228621">
    <property type="component" value="Unassembled WGS sequence"/>
</dbReference>
<keyword evidence="1" id="KW-1133">Transmembrane helix</keyword>
<dbReference type="AlphaFoldDB" id="A0A2A5JJA5"/>
<evidence type="ECO:0000313" key="2">
    <source>
        <dbReference type="EMBL" id="PCK29532.1"/>
    </source>
</evidence>
<sequence length="81" mass="9327">MLKPDHETTINTWLLLLALITTLLLGFEFGKRVYIEEQMSEPVQTVRFGRNGGPSIPPIEPEAPPLYKVIWELMSEEENEE</sequence>
<name>A0A2A5JJA5_PSEO7</name>
<comment type="caution">
    <text evidence="2">The sequence shown here is derived from an EMBL/GenBank/DDBJ whole genome shotgun (WGS) entry which is preliminary data.</text>
</comment>
<proteinExistence type="predicted"/>